<feature type="region of interest" description="Disordered" evidence="2">
    <location>
        <begin position="558"/>
        <end position="580"/>
    </location>
</feature>
<feature type="coiled-coil region" evidence="1">
    <location>
        <begin position="166"/>
        <end position="193"/>
    </location>
</feature>
<evidence type="ECO:0000256" key="1">
    <source>
        <dbReference type="SAM" id="Coils"/>
    </source>
</evidence>
<keyword evidence="1" id="KW-0175">Coiled coil</keyword>
<dbReference type="PANTHER" id="PTHR16078:SF1">
    <property type="entry name" value="COILED-COIL DOMAIN-CONTAINING PROTEIN 87"/>
    <property type="match status" value="1"/>
</dbReference>
<feature type="compositionally biased region" description="Polar residues" evidence="2">
    <location>
        <begin position="563"/>
        <end position="574"/>
    </location>
</feature>
<protein>
    <submittedName>
        <fullName evidence="3">Uncharacterized protein</fullName>
    </submittedName>
</protein>
<dbReference type="OMA" id="HINTEEN"/>
<evidence type="ECO:0000256" key="2">
    <source>
        <dbReference type="SAM" id="MobiDB-lite"/>
    </source>
</evidence>
<sequence>MLYLEIMRAIKGAELECIDNNDGNICPPVPLNSATSLAAAYQSLLVAHREVVSSKDNYVDHKDTKFLQSKPQIRMITRAGTAGIKVSEFYTNRVIAMKKVQSSRYRGLKFNYGGYIPSEMKEKRKSIGFEMDDYRRFLRQNNTDFVRELLVSKDPVLTAGEKRKIAKDLLRKAKMLERQRKRGQRERERAEERRRMLQFSPTMWNPGVLTLLSQFQGSPLRDEDLLSSKSGDLADEEDGSVNWEADVDYVDDFERSTAENRDFGSGSIGAIWPSDLSEAAPPAHINTEENGRSSPRSSKAGSREASANTEHPDAGFGSHLQDAHSAPSSASAITGNAGDWILPTSASTEWSAPGTEIDDKMREEAYQLNLSRLDEHFAESDVLSRSSSVNSSSRPSTADRQSALPFASGAEKVLVEVWDILETPQKQKVDMAIKYGSQHFPGNINKALKLWVALSEIIPKREGILDELRNFEMEASDPVRFFMSGDAGSTSARDRESLKRERIQRDLRGITRECEELCDVVLKRYGDVVTFRGEPYAEKVHRDYPRLLFELESSRRARRQMTKGDNNSSKSATTDHFLVL</sequence>
<reference evidence="3 4" key="1">
    <citation type="journal article" date="2015" name="Genome Biol. Evol.">
        <title>Phylogenomic analyses indicate that early fungi evolved digesting cell walls of algal ancestors of land plants.</title>
        <authorList>
            <person name="Chang Y."/>
            <person name="Wang S."/>
            <person name="Sekimoto S."/>
            <person name="Aerts A.L."/>
            <person name="Choi C."/>
            <person name="Clum A."/>
            <person name="LaButti K.M."/>
            <person name="Lindquist E.A."/>
            <person name="Yee Ngan C."/>
            <person name="Ohm R.A."/>
            <person name="Salamov A.A."/>
            <person name="Grigoriev I.V."/>
            <person name="Spatafora J.W."/>
            <person name="Berbee M.L."/>
        </authorList>
    </citation>
    <scope>NUCLEOTIDE SEQUENCE [LARGE SCALE GENOMIC DNA]</scope>
    <source>
        <strain evidence="3 4">JEL478</strain>
    </source>
</reference>
<organism evidence="3 4">
    <name type="scientific">Gonapodya prolifera (strain JEL478)</name>
    <name type="common">Monoblepharis prolifera</name>
    <dbReference type="NCBI Taxonomy" id="1344416"/>
    <lineage>
        <taxon>Eukaryota</taxon>
        <taxon>Fungi</taxon>
        <taxon>Fungi incertae sedis</taxon>
        <taxon>Chytridiomycota</taxon>
        <taxon>Chytridiomycota incertae sedis</taxon>
        <taxon>Monoblepharidomycetes</taxon>
        <taxon>Monoblepharidales</taxon>
        <taxon>Gonapodyaceae</taxon>
        <taxon>Gonapodya</taxon>
    </lineage>
</organism>
<dbReference type="EMBL" id="KQ965764">
    <property type="protein sequence ID" value="KXS15139.1"/>
    <property type="molecule type" value="Genomic_DNA"/>
</dbReference>
<feature type="region of interest" description="Disordered" evidence="2">
    <location>
        <begin position="381"/>
        <end position="403"/>
    </location>
</feature>
<gene>
    <name evidence="3" type="ORF">M427DRAFT_330614</name>
</gene>
<evidence type="ECO:0000313" key="4">
    <source>
        <dbReference type="Proteomes" id="UP000070544"/>
    </source>
</evidence>
<dbReference type="Gene3D" id="1.20.58.1520">
    <property type="match status" value="1"/>
</dbReference>
<proteinExistence type="predicted"/>
<feature type="compositionally biased region" description="Polar residues" evidence="2">
    <location>
        <begin position="292"/>
        <end position="309"/>
    </location>
</feature>
<name>A0A139AEP3_GONPJ</name>
<dbReference type="InterPro" id="IPR037383">
    <property type="entry name" value="CCDC87"/>
</dbReference>
<dbReference type="Proteomes" id="UP000070544">
    <property type="component" value="Unassembled WGS sequence"/>
</dbReference>
<accession>A0A139AEP3</accession>
<dbReference type="OrthoDB" id="67750at2759"/>
<evidence type="ECO:0000313" key="3">
    <source>
        <dbReference type="EMBL" id="KXS15139.1"/>
    </source>
</evidence>
<dbReference type="PANTHER" id="PTHR16078">
    <property type="entry name" value="COILED-COIL DOMAIN-CONTAINING PROTEIN 87"/>
    <property type="match status" value="1"/>
</dbReference>
<dbReference type="AlphaFoldDB" id="A0A139AEP3"/>
<keyword evidence="4" id="KW-1185">Reference proteome</keyword>
<feature type="region of interest" description="Disordered" evidence="2">
    <location>
        <begin position="273"/>
        <end position="336"/>
    </location>
</feature>
<feature type="compositionally biased region" description="Low complexity" evidence="2">
    <location>
        <begin position="381"/>
        <end position="396"/>
    </location>
</feature>